<reference evidence="2" key="1">
    <citation type="journal article" date="2014" name="Int. J. Syst. Evol. Microbiol.">
        <title>Complete genome sequence of Corynebacterium casei LMG S-19264T (=DSM 44701T), isolated from a smear-ripened cheese.</title>
        <authorList>
            <consortium name="US DOE Joint Genome Institute (JGI-PGF)"/>
            <person name="Walter F."/>
            <person name="Albersmeier A."/>
            <person name="Kalinowski J."/>
            <person name="Ruckert C."/>
        </authorList>
    </citation>
    <scope>NUCLEOTIDE SEQUENCE</scope>
    <source>
        <strain evidence="2">JCM 17820</strain>
    </source>
</reference>
<feature type="compositionally biased region" description="Polar residues" evidence="1">
    <location>
        <begin position="49"/>
        <end position="69"/>
    </location>
</feature>
<name>A0A830GUK2_9EURY</name>
<proteinExistence type="predicted"/>
<reference evidence="2" key="2">
    <citation type="submission" date="2020-09" db="EMBL/GenBank/DDBJ databases">
        <authorList>
            <person name="Sun Q."/>
            <person name="Ohkuma M."/>
        </authorList>
    </citation>
    <scope>NUCLEOTIDE SEQUENCE</scope>
    <source>
        <strain evidence="2">JCM 17820</strain>
    </source>
</reference>
<dbReference type="Proteomes" id="UP000605784">
    <property type="component" value="Unassembled WGS sequence"/>
</dbReference>
<evidence type="ECO:0000313" key="3">
    <source>
        <dbReference type="Proteomes" id="UP000605784"/>
    </source>
</evidence>
<protein>
    <submittedName>
        <fullName evidence="2">Uncharacterized protein</fullName>
    </submittedName>
</protein>
<feature type="compositionally biased region" description="Gly residues" evidence="1">
    <location>
        <begin position="191"/>
        <end position="251"/>
    </location>
</feature>
<organism evidence="2 3">
    <name type="scientific">Haloarcula pellucida</name>
    <dbReference type="NCBI Taxonomy" id="1427151"/>
    <lineage>
        <taxon>Archaea</taxon>
        <taxon>Methanobacteriati</taxon>
        <taxon>Methanobacteriota</taxon>
        <taxon>Stenosarchaea group</taxon>
        <taxon>Halobacteria</taxon>
        <taxon>Halobacteriales</taxon>
        <taxon>Haloarculaceae</taxon>
        <taxon>Haloarcula</taxon>
    </lineage>
</organism>
<keyword evidence="3" id="KW-1185">Reference proteome</keyword>
<evidence type="ECO:0000313" key="2">
    <source>
        <dbReference type="EMBL" id="GGO02991.1"/>
    </source>
</evidence>
<sequence length="321" mass="32382">MERIAIGGPVDRGGMSNQYPAVTRREMVALAVGTSLAGCSGLLPAGQEGTAQPVNRQGTATSTDGAQQERTGETVRAFVGSYHWGYFLLDADGTERDRLTLSPGDELRLTLFNVEADSAIERLPQAVRAGIPGAEDRARRNEQTIPIPRGTSLDALHEAAEAAYPDHSLALVGDAFLRPSGRGQGEPPQGPGGGPYGPGDGPWGGHHGPHGPGGGQGPGGGYGPGGGQGPGGGYGPGGGQGPGGGYGPGGGQGPMGPGGCWGPAFGGTLAPTTYLWHHSTVPAELGFVVDTTGSFGFACTVYCGYGHPYMAEPGRVVVGEE</sequence>
<evidence type="ECO:0000256" key="1">
    <source>
        <dbReference type="SAM" id="MobiDB-lite"/>
    </source>
</evidence>
<feature type="region of interest" description="Disordered" evidence="1">
    <location>
        <begin position="177"/>
        <end position="251"/>
    </location>
</feature>
<feature type="region of interest" description="Disordered" evidence="1">
    <location>
        <begin position="48"/>
        <end position="71"/>
    </location>
</feature>
<accession>A0A830GUK2</accession>
<dbReference type="EMBL" id="BMOU01000007">
    <property type="protein sequence ID" value="GGO02991.1"/>
    <property type="molecule type" value="Genomic_DNA"/>
</dbReference>
<comment type="caution">
    <text evidence="2">The sequence shown here is derived from an EMBL/GenBank/DDBJ whole genome shotgun (WGS) entry which is preliminary data.</text>
</comment>
<gene>
    <name evidence="2" type="ORF">GCM10009030_38180</name>
</gene>
<dbReference type="AlphaFoldDB" id="A0A830GUK2"/>